<reference evidence="2" key="1">
    <citation type="submission" date="2022-10" db="EMBL/GenBank/DDBJ databases">
        <title>Genome assembly of Pristionchus species.</title>
        <authorList>
            <person name="Yoshida K."/>
            <person name="Sommer R.J."/>
        </authorList>
    </citation>
    <scope>NUCLEOTIDE SEQUENCE [LARGE SCALE GENOMIC DNA]</scope>
    <source>
        <strain evidence="2">RS5460</strain>
    </source>
</reference>
<sequence length="81" mass="9071">MLTRMSLFPPRSSFPNFFRCSCSLIASSTTIWSALLMTTAFTNSTLLTPRVFANSLVARRSSLSVTILLRLLILILHPTCY</sequence>
<accession>A0AAN4Z6G4</accession>
<dbReference type="EMBL" id="BTRK01000002">
    <property type="protein sequence ID" value="GMR35422.1"/>
    <property type="molecule type" value="Genomic_DNA"/>
</dbReference>
<evidence type="ECO:0000313" key="1">
    <source>
        <dbReference type="EMBL" id="GMR35422.1"/>
    </source>
</evidence>
<proteinExistence type="predicted"/>
<protein>
    <submittedName>
        <fullName evidence="1">Uncharacterized protein</fullName>
    </submittedName>
</protein>
<comment type="caution">
    <text evidence="1">The sequence shown here is derived from an EMBL/GenBank/DDBJ whole genome shotgun (WGS) entry which is preliminary data.</text>
</comment>
<name>A0AAN4Z6G4_9BILA</name>
<evidence type="ECO:0000313" key="2">
    <source>
        <dbReference type="Proteomes" id="UP001328107"/>
    </source>
</evidence>
<keyword evidence="2" id="KW-1185">Reference proteome</keyword>
<dbReference type="Proteomes" id="UP001328107">
    <property type="component" value="Unassembled WGS sequence"/>
</dbReference>
<dbReference type="AlphaFoldDB" id="A0AAN4Z6G4"/>
<gene>
    <name evidence="1" type="ORF">PMAYCL1PPCAC_05617</name>
</gene>
<organism evidence="1 2">
    <name type="scientific">Pristionchus mayeri</name>
    <dbReference type="NCBI Taxonomy" id="1317129"/>
    <lineage>
        <taxon>Eukaryota</taxon>
        <taxon>Metazoa</taxon>
        <taxon>Ecdysozoa</taxon>
        <taxon>Nematoda</taxon>
        <taxon>Chromadorea</taxon>
        <taxon>Rhabditida</taxon>
        <taxon>Rhabditina</taxon>
        <taxon>Diplogasteromorpha</taxon>
        <taxon>Diplogasteroidea</taxon>
        <taxon>Neodiplogasteridae</taxon>
        <taxon>Pristionchus</taxon>
    </lineage>
</organism>